<name>A0A839NEG2_9MICO</name>
<dbReference type="AlphaFoldDB" id="A0A839NEG2"/>
<sequence>MTGKRVFVTRAQKAAARAMVDRSAVTGRPISDAVRKIAEARIEPVEPVASAGGRRTSA</sequence>
<reference evidence="1 2" key="1">
    <citation type="submission" date="2020-08" db="EMBL/GenBank/DDBJ databases">
        <title>Sequencing the genomes of 1000 actinobacteria strains.</title>
        <authorList>
            <person name="Klenk H.-P."/>
        </authorList>
    </citation>
    <scope>NUCLEOTIDE SEQUENCE [LARGE SCALE GENOMIC DNA]</scope>
    <source>
        <strain evidence="1 2">DSM 105369</strain>
    </source>
</reference>
<accession>A0A839NEG2</accession>
<keyword evidence="2" id="KW-1185">Reference proteome</keyword>
<proteinExistence type="predicted"/>
<dbReference type="EMBL" id="JACHVQ010000007">
    <property type="protein sequence ID" value="MBB2894713.1"/>
    <property type="molecule type" value="Genomic_DNA"/>
</dbReference>
<gene>
    <name evidence="1" type="ORF">FHU39_004764</name>
</gene>
<organism evidence="1 2">
    <name type="scientific">Flexivirga oryzae</name>
    <dbReference type="NCBI Taxonomy" id="1794944"/>
    <lineage>
        <taxon>Bacteria</taxon>
        <taxon>Bacillati</taxon>
        <taxon>Actinomycetota</taxon>
        <taxon>Actinomycetes</taxon>
        <taxon>Micrococcales</taxon>
        <taxon>Dermacoccaceae</taxon>
        <taxon>Flexivirga</taxon>
    </lineage>
</organism>
<comment type="caution">
    <text evidence="1">The sequence shown here is derived from an EMBL/GenBank/DDBJ whole genome shotgun (WGS) entry which is preliminary data.</text>
</comment>
<protein>
    <submittedName>
        <fullName evidence="1">Uncharacterized protein</fullName>
    </submittedName>
</protein>
<dbReference type="Proteomes" id="UP000559182">
    <property type="component" value="Unassembled WGS sequence"/>
</dbReference>
<evidence type="ECO:0000313" key="2">
    <source>
        <dbReference type="Proteomes" id="UP000559182"/>
    </source>
</evidence>
<evidence type="ECO:0000313" key="1">
    <source>
        <dbReference type="EMBL" id="MBB2894713.1"/>
    </source>
</evidence>